<gene>
    <name evidence="4" type="ORF">Z518_10426</name>
</gene>
<evidence type="ECO:0000313" key="4">
    <source>
        <dbReference type="EMBL" id="KIX00287.1"/>
    </source>
</evidence>
<feature type="transmembrane region" description="Helical" evidence="3">
    <location>
        <begin position="640"/>
        <end position="669"/>
    </location>
</feature>
<feature type="transmembrane region" description="Helical" evidence="3">
    <location>
        <begin position="561"/>
        <end position="580"/>
    </location>
</feature>
<feature type="transmembrane region" description="Helical" evidence="3">
    <location>
        <begin position="531"/>
        <end position="549"/>
    </location>
</feature>
<reference evidence="4 5" key="1">
    <citation type="submission" date="2015-01" db="EMBL/GenBank/DDBJ databases">
        <title>The Genome Sequence of Rhinocladiella mackenzie CBS 650.93.</title>
        <authorList>
            <consortium name="The Broad Institute Genomics Platform"/>
            <person name="Cuomo C."/>
            <person name="de Hoog S."/>
            <person name="Gorbushina A."/>
            <person name="Stielow B."/>
            <person name="Teixiera M."/>
            <person name="Abouelleil A."/>
            <person name="Chapman S.B."/>
            <person name="Priest M."/>
            <person name="Young S.K."/>
            <person name="Wortman J."/>
            <person name="Nusbaum C."/>
            <person name="Birren B."/>
        </authorList>
    </citation>
    <scope>NUCLEOTIDE SEQUENCE [LARGE SCALE GENOMIC DNA]</scope>
    <source>
        <strain evidence="4 5">CBS 650.93</strain>
    </source>
</reference>
<accession>A0A0D2FDX0</accession>
<dbReference type="GeneID" id="25298497"/>
<dbReference type="Proteomes" id="UP000053617">
    <property type="component" value="Unassembled WGS sequence"/>
</dbReference>
<evidence type="ECO:0000256" key="1">
    <source>
        <dbReference type="SAM" id="Coils"/>
    </source>
</evidence>
<dbReference type="RefSeq" id="XP_013267423.1">
    <property type="nucleotide sequence ID" value="XM_013411969.1"/>
</dbReference>
<dbReference type="VEuPathDB" id="FungiDB:Z518_10426"/>
<keyword evidence="3" id="KW-0812">Transmembrane</keyword>
<organism evidence="4 5">
    <name type="scientific">Rhinocladiella mackenziei CBS 650.93</name>
    <dbReference type="NCBI Taxonomy" id="1442369"/>
    <lineage>
        <taxon>Eukaryota</taxon>
        <taxon>Fungi</taxon>
        <taxon>Dikarya</taxon>
        <taxon>Ascomycota</taxon>
        <taxon>Pezizomycotina</taxon>
        <taxon>Eurotiomycetes</taxon>
        <taxon>Chaetothyriomycetidae</taxon>
        <taxon>Chaetothyriales</taxon>
        <taxon>Herpotrichiellaceae</taxon>
        <taxon>Rhinocladiella</taxon>
    </lineage>
</organism>
<protein>
    <submittedName>
        <fullName evidence="4">Uncharacterized protein</fullName>
    </submittedName>
</protein>
<dbReference type="GO" id="GO:0016020">
    <property type="term" value="C:membrane"/>
    <property type="evidence" value="ECO:0007669"/>
    <property type="project" value="InterPro"/>
</dbReference>
<feature type="region of interest" description="Disordered" evidence="2">
    <location>
        <begin position="878"/>
        <end position="898"/>
    </location>
</feature>
<feature type="region of interest" description="Disordered" evidence="2">
    <location>
        <begin position="688"/>
        <end position="726"/>
    </location>
</feature>
<evidence type="ECO:0000256" key="3">
    <source>
        <dbReference type="SAM" id="Phobius"/>
    </source>
</evidence>
<proteinExistence type="predicted"/>
<dbReference type="AlphaFoldDB" id="A0A0D2FDX0"/>
<sequence>MAEAEILTSSSAHATNDSQDLQQILQAILQTNENLAAQNTELCQLLISTQDASVPCWKNPLQLQEVNGLNTNNFFAARSLPSRFSRLSTVEQASSPNPNEKIWEGILSLSATKSKDFMEKFFYWDRPEHIEMVLSERSRWTSWSYAASFPELSKFMKRTHLSHRSSCQVWMDDLSSREEKRSISYKEYKKHVRVLWDGIKDRRPPASSHHMSLQADHTSRCSIRLFQIVDLSPLVLAAILGSTPQSDLSYMAAFVERYLSFSNWGKVSLLKFGDMSWSSFTIEYHFSFYYVSAEYSSSESTKHDPRQWRKSAPFGREMATETRFIHEETLSFLLIGHFKDIATCFQLAEAYFKFDPYKKNTQPGSFRPYLLDQPPAILLLSWISVGLHHVLWRWQSSIEAVESEIKSSRQIIFLEDRSDLMADDPQFSLSKTYFWALQAYKLFEQTLLETITTWKRFKIDSLPRLQDPRVSVEDWNIRVQDIDDAIEELDAKVSRIRKRIEEVKDLRTGLISASALFDSRTAVRQGENIRLLTYITILFFPLSFATSIFSMQILTPSSRVLTSFIIALPTITLGTALLVFNLEHILKMWTSTTSFCSSFLRLRMRAHRRKDWRDRAIALHEDLAVSKPPVRKAQRQYSGWIYLFFLMEYVLVAFPVSELIALMTTFGILNHPNSSKSSLHQRQSSTQLEFGKDSAESESTKHEQRMERIRKRVEQSLEDERKREKARKRREQGPVILVLIIIRKASVKVLQKIGLLLFTLLRSLLVPVWTIILLVEYIILVIILLLRSLLRNSFAKRTSVQAKEPTPFLRAAQILDLTALVPRRKAKIVTDYTQDPADFEFRAVTRVATKLNLASPRIKTSTSMSSLHTSSSTTKLVKSPIVSTSNSRSDGNSTVPPVIRTYTDPATLAHHAEDILRVRGPGSNRSTTSTAVRKAFNGRPSAQTNRPTGLEMNEIGTEGAAAT</sequence>
<keyword evidence="3" id="KW-1133">Transmembrane helix</keyword>
<feature type="compositionally biased region" description="Polar residues" evidence="2">
    <location>
        <begin position="881"/>
        <end position="895"/>
    </location>
</feature>
<feature type="transmembrane region" description="Helical" evidence="3">
    <location>
        <begin position="764"/>
        <end position="786"/>
    </location>
</feature>
<keyword evidence="1" id="KW-0175">Coiled coil</keyword>
<dbReference type="OrthoDB" id="5428055at2759"/>
<dbReference type="GO" id="GO:0046873">
    <property type="term" value="F:metal ion transmembrane transporter activity"/>
    <property type="evidence" value="ECO:0007669"/>
    <property type="project" value="InterPro"/>
</dbReference>
<keyword evidence="5" id="KW-1185">Reference proteome</keyword>
<dbReference type="InterPro" id="IPR002523">
    <property type="entry name" value="MgTranspt_CorA/ZnTranspt_ZntB"/>
</dbReference>
<dbReference type="Gene3D" id="1.20.58.340">
    <property type="entry name" value="Magnesium transport protein CorA, transmembrane region"/>
    <property type="match status" value="1"/>
</dbReference>
<feature type="coiled-coil region" evidence="1">
    <location>
        <begin position="472"/>
        <end position="506"/>
    </location>
</feature>
<dbReference type="HOGENOM" id="CLU_013087_0_0_1"/>
<evidence type="ECO:0000313" key="5">
    <source>
        <dbReference type="Proteomes" id="UP000053617"/>
    </source>
</evidence>
<dbReference type="Pfam" id="PF01544">
    <property type="entry name" value="CorA"/>
    <property type="match status" value="1"/>
</dbReference>
<feature type="compositionally biased region" description="Basic and acidic residues" evidence="2">
    <location>
        <begin position="690"/>
        <end position="723"/>
    </location>
</feature>
<keyword evidence="3" id="KW-0472">Membrane</keyword>
<dbReference type="EMBL" id="KN847483">
    <property type="protein sequence ID" value="KIX00287.1"/>
    <property type="molecule type" value="Genomic_DNA"/>
</dbReference>
<feature type="region of interest" description="Disordered" evidence="2">
    <location>
        <begin position="938"/>
        <end position="963"/>
    </location>
</feature>
<name>A0A0D2FDX0_9EURO</name>
<evidence type="ECO:0000256" key="2">
    <source>
        <dbReference type="SAM" id="MobiDB-lite"/>
    </source>
</evidence>